<evidence type="ECO:0000313" key="2">
    <source>
        <dbReference type="EMBL" id="CAA0819859.1"/>
    </source>
</evidence>
<keyword evidence="3" id="KW-1185">Reference proteome</keyword>
<dbReference type="EMBL" id="CACSLK010019758">
    <property type="protein sequence ID" value="CAA0819859.1"/>
    <property type="molecule type" value="Genomic_DNA"/>
</dbReference>
<sequence>KSCRYHRLTFAAMKKSQSTTTDRAMMVNRRFPFKDAMSEPQYTGRLRRESSPPAFRSENRQQPEEDDHQFQSFVLRSCLSKWNTFFQKSVHFQSAVFYSSLNCELIKSFI</sequence>
<feature type="non-terminal residue" evidence="2">
    <location>
        <position position="110"/>
    </location>
</feature>
<feature type="region of interest" description="Disordered" evidence="1">
    <location>
        <begin position="35"/>
        <end position="68"/>
    </location>
</feature>
<organism evidence="2 3">
    <name type="scientific">Striga hermonthica</name>
    <name type="common">Purple witchweed</name>
    <name type="synonym">Buchnera hermonthica</name>
    <dbReference type="NCBI Taxonomy" id="68872"/>
    <lineage>
        <taxon>Eukaryota</taxon>
        <taxon>Viridiplantae</taxon>
        <taxon>Streptophyta</taxon>
        <taxon>Embryophyta</taxon>
        <taxon>Tracheophyta</taxon>
        <taxon>Spermatophyta</taxon>
        <taxon>Magnoliopsida</taxon>
        <taxon>eudicotyledons</taxon>
        <taxon>Gunneridae</taxon>
        <taxon>Pentapetalae</taxon>
        <taxon>asterids</taxon>
        <taxon>lamiids</taxon>
        <taxon>Lamiales</taxon>
        <taxon>Orobanchaceae</taxon>
        <taxon>Buchnereae</taxon>
        <taxon>Striga</taxon>
    </lineage>
</organism>
<proteinExistence type="predicted"/>
<protein>
    <submittedName>
        <fullName evidence="2">Uncharacterized protein</fullName>
    </submittedName>
</protein>
<feature type="non-terminal residue" evidence="2">
    <location>
        <position position="1"/>
    </location>
</feature>
<evidence type="ECO:0000256" key="1">
    <source>
        <dbReference type="SAM" id="MobiDB-lite"/>
    </source>
</evidence>
<accession>A0A9N7N3E9</accession>
<evidence type="ECO:0000313" key="3">
    <source>
        <dbReference type="Proteomes" id="UP001153555"/>
    </source>
</evidence>
<reference evidence="2" key="1">
    <citation type="submission" date="2019-12" db="EMBL/GenBank/DDBJ databases">
        <authorList>
            <person name="Scholes J."/>
        </authorList>
    </citation>
    <scope>NUCLEOTIDE SEQUENCE</scope>
</reference>
<dbReference type="Proteomes" id="UP001153555">
    <property type="component" value="Unassembled WGS sequence"/>
</dbReference>
<dbReference type="AlphaFoldDB" id="A0A9N7N3E9"/>
<comment type="caution">
    <text evidence="2">The sequence shown here is derived from an EMBL/GenBank/DDBJ whole genome shotgun (WGS) entry which is preliminary data.</text>
</comment>
<name>A0A9N7N3E9_STRHE</name>
<gene>
    <name evidence="2" type="ORF">SHERM_18112</name>
</gene>